<reference evidence="1" key="1">
    <citation type="journal article" date="2022" name="bioRxiv">
        <title>Sequencing and chromosome-scale assembly of the giantPleurodeles waltlgenome.</title>
        <authorList>
            <person name="Brown T."/>
            <person name="Elewa A."/>
            <person name="Iarovenko S."/>
            <person name="Subramanian E."/>
            <person name="Araus A.J."/>
            <person name="Petzold A."/>
            <person name="Susuki M."/>
            <person name="Suzuki K.-i.T."/>
            <person name="Hayashi T."/>
            <person name="Toyoda A."/>
            <person name="Oliveira C."/>
            <person name="Osipova E."/>
            <person name="Leigh N.D."/>
            <person name="Simon A."/>
            <person name="Yun M.H."/>
        </authorList>
    </citation>
    <scope>NUCLEOTIDE SEQUENCE</scope>
    <source>
        <strain evidence="1">20211129_DDA</strain>
        <tissue evidence="1">Liver</tissue>
    </source>
</reference>
<organism evidence="1 2">
    <name type="scientific">Pleurodeles waltl</name>
    <name type="common">Iberian ribbed newt</name>
    <dbReference type="NCBI Taxonomy" id="8319"/>
    <lineage>
        <taxon>Eukaryota</taxon>
        <taxon>Metazoa</taxon>
        <taxon>Chordata</taxon>
        <taxon>Craniata</taxon>
        <taxon>Vertebrata</taxon>
        <taxon>Euteleostomi</taxon>
        <taxon>Amphibia</taxon>
        <taxon>Batrachia</taxon>
        <taxon>Caudata</taxon>
        <taxon>Salamandroidea</taxon>
        <taxon>Salamandridae</taxon>
        <taxon>Pleurodelinae</taxon>
        <taxon>Pleurodeles</taxon>
    </lineage>
</organism>
<dbReference type="Proteomes" id="UP001066276">
    <property type="component" value="Chromosome 7"/>
</dbReference>
<name>A0AAV7PGV7_PLEWA</name>
<sequence length="117" mass="12617">MKRRVPGPNAEESRIQCPLKSWRRGGEGDDAALGWSRGPFPDCARGSAAGLFGPPGLPLELPLTEAAGSLGSLDRSCSPPVRCIMLRARPSRVLLHGPRGGWNGVKSTWMLHRAHVR</sequence>
<evidence type="ECO:0000313" key="2">
    <source>
        <dbReference type="Proteomes" id="UP001066276"/>
    </source>
</evidence>
<proteinExistence type="predicted"/>
<dbReference type="EMBL" id="JANPWB010000011">
    <property type="protein sequence ID" value="KAJ1127365.1"/>
    <property type="molecule type" value="Genomic_DNA"/>
</dbReference>
<accession>A0AAV7PGV7</accession>
<protein>
    <submittedName>
        <fullName evidence="1">Uncharacterized protein</fullName>
    </submittedName>
</protein>
<keyword evidence="2" id="KW-1185">Reference proteome</keyword>
<comment type="caution">
    <text evidence="1">The sequence shown here is derived from an EMBL/GenBank/DDBJ whole genome shotgun (WGS) entry which is preliminary data.</text>
</comment>
<evidence type="ECO:0000313" key="1">
    <source>
        <dbReference type="EMBL" id="KAJ1127365.1"/>
    </source>
</evidence>
<dbReference type="AlphaFoldDB" id="A0AAV7PGV7"/>
<gene>
    <name evidence="1" type="ORF">NDU88_005767</name>
</gene>